<dbReference type="SUPFAM" id="SSF56317">
    <property type="entry name" value="Carbon-nitrogen hydrolase"/>
    <property type="match status" value="1"/>
</dbReference>
<gene>
    <name evidence="4" type="ordered locus">Tgr7_2268</name>
</gene>
<dbReference type="InterPro" id="IPR001110">
    <property type="entry name" value="UPF0012_CS"/>
</dbReference>
<dbReference type="PROSITE" id="PS01227">
    <property type="entry name" value="UPF0012"/>
    <property type="match status" value="1"/>
</dbReference>
<protein>
    <submittedName>
        <fullName evidence="4">Nitrilase/cyanide hydratase and apolipoprotein N-acyltransferase</fullName>
    </submittedName>
</protein>
<keyword evidence="5" id="KW-1185">Reference proteome</keyword>
<dbReference type="Gene3D" id="3.60.110.10">
    <property type="entry name" value="Carbon-nitrogen hydrolase"/>
    <property type="match status" value="1"/>
</dbReference>
<dbReference type="HOGENOM" id="CLU_030130_1_2_6"/>
<dbReference type="OrthoDB" id="9811121at2"/>
<dbReference type="EMBL" id="CP001339">
    <property type="protein sequence ID" value="ACL73348.1"/>
    <property type="molecule type" value="Genomic_DNA"/>
</dbReference>
<organism evidence="4 5">
    <name type="scientific">Thioalkalivibrio sulfidiphilus (strain HL-EbGR7)</name>
    <dbReference type="NCBI Taxonomy" id="396588"/>
    <lineage>
        <taxon>Bacteria</taxon>
        <taxon>Pseudomonadati</taxon>
        <taxon>Pseudomonadota</taxon>
        <taxon>Gammaproteobacteria</taxon>
        <taxon>Chromatiales</taxon>
        <taxon>Ectothiorhodospiraceae</taxon>
        <taxon>Thioalkalivibrio</taxon>
    </lineage>
</organism>
<evidence type="ECO:0000313" key="5">
    <source>
        <dbReference type="Proteomes" id="UP000002383"/>
    </source>
</evidence>
<dbReference type="GO" id="GO:0016811">
    <property type="term" value="F:hydrolase activity, acting on carbon-nitrogen (but not peptide) bonds, in linear amides"/>
    <property type="evidence" value="ECO:0007669"/>
    <property type="project" value="InterPro"/>
</dbReference>
<keyword evidence="4" id="KW-0449">Lipoprotein</keyword>
<evidence type="ECO:0000313" key="4">
    <source>
        <dbReference type="EMBL" id="ACL73348.1"/>
    </source>
</evidence>
<evidence type="ECO:0000256" key="1">
    <source>
        <dbReference type="ARBA" id="ARBA00010613"/>
    </source>
</evidence>
<dbReference type="CDD" id="cd07572">
    <property type="entry name" value="nit"/>
    <property type="match status" value="1"/>
</dbReference>
<keyword evidence="4" id="KW-0012">Acyltransferase</keyword>
<proteinExistence type="inferred from homology"/>
<sequence length="280" mass="30577" precursor="true">MKTESKPTLLAAIQMASGPNVSANLSEAARLVGEAAAAGARLVVLPENFAHMGMKESDKLEIAEADGEGPMQDFLADLARRHRLWIVGGTIPLRSADPGRVYASCLVYDDQGRRVARYDKIHLFDVKLPEGDESYHESETTMPGESAVVVETPFGRLGVAICYDLRFPELFRGMMDQGMDLLALPSAFTAITGRAHWEALIRARAIENQVYLVAAAQGGYHVNGRETHGDSMVVDPWGQVLDRLARGSGVVLGELHPERIASIRRSFPSLQHRRLSCAIS</sequence>
<evidence type="ECO:0000256" key="2">
    <source>
        <dbReference type="ARBA" id="ARBA00022801"/>
    </source>
</evidence>
<dbReference type="KEGG" id="tgr:Tgr7_2268"/>
<reference evidence="4 5" key="1">
    <citation type="journal article" date="2011" name="Stand. Genomic Sci.">
        <title>Complete genome sequence of 'Thioalkalivibrio sulfidophilus' HL-EbGr7.</title>
        <authorList>
            <person name="Muyzer G."/>
            <person name="Sorokin D.Y."/>
            <person name="Mavromatis K."/>
            <person name="Lapidus A."/>
            <person name="Clum A."/>
            <person name="Ivanova N."/>
            <person name="Pati A."/>
            <person name="d'Haeseleer P."/>
            <person name="Woyke T."/>
            <person name="Kyrpides N.C."/>
        </authorList>
    </citation>
    <scope>NUCLEOTIDE SEQUENCE [LARGE SCALE GENOMIC DNA]</scope>
    <source>
        <strain evidence="4 5">HL-EbGR7</strain>
    </source>
</reference>
<dbReference type="PROSITE" id="PS50263">
    <property type="entry name" value="CN_HYDROLASE"/>
    <property type="match status" value="1"/>
</dbReference>
<dbReference type="STRING" id="396588.Tgr7_2268"/>
<dbReference type="Pfam" id="PF00795">
    <property type="entry name" value="CN_hydrolase"/>
    <property type="match status" value="1"/>
</dbReference>
<dbReference type="eggNOG" id="COG0388">
    <property type="taxonomic scope" value="Bacteria"/>
</dbReference>
<keyword evidence="4" id="KW-0808">Transferase</keyword>
<keyword evidence="2" id="KW-0378">Hydrolase</keyword>
<dbReference type="PANTHER" id="PTHR23088">
    <property type="entry name" value="NITRILASE-RELATED"/>
    <property type="match status" value="1"/>
</dbReference>
<accession>B8GUM8</accession>
<evidence type="ECO:0000259" key="3">
    <source>
        <dbReference type="PROSITE" id="PS50263"/>
    </source>
</evidence>
<dbReference type="AlphaFoldDB" id="B8GUM8"/>
<comment type="similarity">
    <text evidence="1">Belongs to the carbon-nitrogen hydrolase superfamily. NIT1/NIT2 family.</text>
</comment>
<dbReference type="Proteomes" id="UP000002383">
    <property type="component" value="Chromosome"/>
</dbReference>
<dbReference type="InterPro" id="IPR036526">
    <property type="entry name" value="C-N_Hydrolase_sf"/>
</dbReference>
<dbReference type="PANTHER" id="PTHR23088:SF27">
    <property type="entry name" value="DEAMINATED GLUTATHIONE AMIDASE"/>
    <property type="match status" value="1"/>
</dbReference>
<dbReference type="RefSeq" id="WP_012638824.1">
    <property type="nucleotide sequence ID" value="NC_011901.1"/>
</dbReference>
<feature type="domain" description="CN hydrolase" evidence="3">
    <location>
        <begin position="8"/>
        <end position="257"/>
    </location>
</feature>
<dbReference type="InterPro" id="IPR045254">
    <property type="entry name" value="Nit1/2_C-N_Hydrolase"/>
</dbReference>
<dbReference type="InterPro" id="IPR003010">
    <property type="entry name" value="C-N_Hydrolase"/>
</dbReference>
<dbReference type="GO" id="GO:0016746">
    <property type="term" value="F:acyltransferase activity"/>
    <property type="evidence" value="ECO:0007669"/>
    <property type="project" value="UniProtKB-KW"/>
</dbReference>
<name>B8GUM8_THISH</name>